<dbReference type="EMBL" id="JBBEGM010000005">
    <property type="protein sequence ID" value="MEJ2862404.1"/>
    <property type="molecule type" value="Genomic_DNA"/>
</dbReference>
<name>A0ABU8M507_9PSEU</name>
<dbReference type="Proteomes" id="UP001369736">
    <property type="component" value="Unassembled WGS sequence"/>
</dbReference>
<accession>A0ABU8M507</accession>
<keyword evidence="2" id="KW-1185">Reference proteome</keyword>
<proteinExistence type="predicted"/>
<dbReference type="RefSeq" id="WP_337703778.1">
    <property type="nucleotide sequence ID" value="NZ_JBBEGM010000005.1"/>
</dbReference>
<gene>
    <name evidence="1" type="ORF">WCD58_14630</name>
</gene>
<organism evidence="1 2">
    <name type="scientific">Actinomycetospora flava</name>
    <dbReference type="NCBI Taxonomy" id="3129232"/>
    <lineage>
        <taxon>Bacteria</taxon>
        <taxon>Bacillati</taxon>
        <taxon>Actinomycetota</taxon>
        <taxon>Actinomycetes</taxon>
        <taxon>Pseudonocardiales</taxon>
        <taxon>Pseudonocardiaceae</taxon>
        <taxon>Actinomycetospora</taxon>
    </lineage>
</organism>
<evidence type="ECO:0000313" key="1">
    <source>
        <dbReference type="EMBL" id="MEJ2862404.1"/>
    </source>
</evidence>
<evidence type="ECO:0000313" key="2">
    <source>
        <dbReference type="Proteomes" id="UP001369736"/>
    </source>
</evidence>
<reference evidence="1 2" key="1">
    <citation type="submission" date="2024-03" db="EMBL/GenBank/DDBJ databases">
        <title>Actinomycetospora sp. OC33-EN07, a novel actinomycete isolated from wild orchid (Aerides multiflora).</title>
        <authorList>
            <person name="Suriyachadkun C."/>
        </authorList>
    </citation>
    <scope>NUCLEOTIDE SEQUENCE [LARGE SCALE GENOMIC DNA]</scope>
    <source>
        <strain evidence="1 2">OC33-EN07</strain>
    </source>
</reference>
<comment type="caution">
    <text evidence="1">The sequence shown here is derived from an EMBL/GenBank/DDBJ whole genome shotgun (WGS) entry which is preliminary data.</text>
</comment>
<sequence length="46" mass="5336">MNSEGFDVDAEFAQSCDLSLDERVRYGWVLADQVRDRYKPRSLLAI</sequence>
<protein>
    <submittedName>
        <fullName evidence="1">Uncharacterized protein</fullName>
    </submittedName>
</protein>